<gene>
    <name evidence="2" type="ORF">SEMRO_913_G219440.1</name>
</gene>
<feature type="domain" description="Amine oxidase" evidence="1">
    <location>
        <begin position="65"/>
        <end position="154"/>
    </location>
</feature>
<evidence type="ECO:0000259" key="1">
    <source>
        <dbReference type="Pfam" id="PF01593"/>
    </source>
</evidence>
<feature type="domain" description="Amine oxidase" evidence="1">
    <location>
        <begin position="187"/>
        <end position="404"/>
    </location>
</feature>
<dbReference type="InterPro" id="IPR036188">
    <property type="entry name" value="FAD/NAD-bd_sf"/>
</dbReference>
<proteinExistence type="predicted"/>
<dbReference type="PANTHER" id="PTHR10742">
    <property type="entry name" value="FLAVIN MONOAMINE OXIDASE"/>
    <property type="match status" value="1"/>
</dbReference>
<name>A0A9N8HMM9_9STRA</name>
<dbReference type="PANTHER" id="PTHR10742:SF410">
    <property type="entry name" value="LYSINE-SPECIFIC HISTONE DEMETHYLASE 2"/>
    <property type="match status" value="1"/>
</dbReference>
<dbReference type="AlphaFoldDB" id="A0A9N8HMM9"/>
<dbReference type="Proteomes" id="UP001153069">
    <property type="component" value="Unassembled WGS sequence"/>
</dbReference>
<evidence type="ECO:0000313" key="2">
    <source>
        <dbReference type="EMBL" id="CAB9518185.1"/>
    </source>
</evidence>
<dbReference type="SUPFAM" id="SSF54373">
    <property type="entry name" value="FAD-linked reductases, C-terminal domain"/>
    <property type="match status" value="1"/>
</dbReference>
<dbReference type="InterPro" id="IPR002937">
    <property type="entry name" value="Amino_oxidase"/>
</dbReference>
<dbReference type="InterPro" id="IPR050281">
    <property type="entry name" value="Flavin_monoamine_oxidase"/>
</dbReference>
<accession>A0A9N8HMM9</accession>
<dbReference type="EMBL" id="CAICTM010000911">
    <property type="protein sequence ID" value="CAB9518185.1"/>
    <property type="molecule type" value="Genomic_DNA"/>
</dbReference>
<dbReference type="OrthoDB" id="47919at2759"/>
<evidence type="ECO:0000313" key="3">
    <source>
        <dbReference type="Proteomes" id="UP001153069"/>
    </source>
</evidence>
<dbReference type="GO" id="GO:0016491">
    <property type="term" value="F:oxidoreductase activity"/>
    <property type="evidence" value="ECO:0007669"/>
    <property type="project" value="InterPro"/>
</dbReference>
<dbReference type="Gene3D" id="3.90.660.10">
    <property type="match status" value="1"/>
</dbReference>
<comment type="caution">
    <text evidence="2">The sequence shown here is derived from an EMBL/GenBank/DDBJ whole genome shotgun (WGS) entry which is preliminary data.</text>
</comment>
<dbReference type="Pfam" id="PF01593">
    <property type="entry name" value="Amino_oxidase"/>
    <property type="match status" value="2"/>
</dbReference>
<reference evidence="2" key="1">
    <citation type="submission" date="2020-06" db="EMBL/GenBank/DDBJ databases">
        <authorList>
            <consortium name="Plant Systems Biology data submission"/>
        </authorList>
    </citation>
    <scope>NUCLEOTIDE SEQUENCE</scope>
    <source>
        <strain evidence="2">D6</strain>
    </source>
</reference>
<organism evidence="2 3">
    <name type="scientific">Seminavis robusta</name>
    <dbReference type="NCBI Taxonomy" id="568900"/>
    <lineage>
        <taxon>Eukaryota</taxon>
        <taxon>Sar</taxon>
        <taxon>Stramenopiles</taxon>
        <taxon>Ochrophyta</taxon>
        <taxon>Bacillariophyta</taxon>
        <taxon>Bacillariophyceae</taxon>
        <taxon>Bacillariophycidae</taxon>
        <taxon>Naviculales</taxon>
        <taxon>Naviculaceae</taxon>
        <taxon>Seminavis</taxon>
    </lineage>
</organism>
<dbReference type="Gene3D" id="3.50.50.60">
    <property type="entry name" value="FAD/NAD(P)-binding domain"/>
    <property type="match status" value="2"/>
</dbReference>
<sequence>MNKLFAYLLGFLGLTVVALVISAIVLSRLSLAEADRKTYVPPIDESVPKAYNGEGQVIIVGAGASGLFAGYTLEYLGVPFTILEASPTFGGRVQRMEDFVDVPIDIGAEWIHTNPQILQDLLLIETDQESVKSNIETIGFQPQSFSLWAHGRRVQRNWMRFFYKEYKFKSTTWSQWLENYIVPYVQDHIVYNAVVQHVDYSETGDVSVTTADGVTYTGSKVIMAVPLKVLQDHDIQFSPALPADKTKALEEVYWAPGFKVFIEFQERFYTDMTMDITLTQFLQTENDYRIFFNGVFGKDQTSRNLMTLFCVGEPAREWSRLSDKELFETVLARLDQLYDGEASKQYIQHRIQNWSNQPFIRGAYAFSADSATIERPVGDKLFFATDTEIMVHSAALSGRRAAVEAVSNPISS</sequence>
<protein>
    <submittedName>
        <fullName evidence="2">Specific histone demethylase 1B</fullName>
    </submittedName>
</protein>
<dbReference type="SUPFAM" id="SSF51905">
    <property type="entry name" value="FAD/NAD(P)-binding domain"/>
    <property type="match status" value="1"/>
</dbReference>
<keyword evidence="3" id="KW-1185">Reference proteome</keyword>